<dbReference type="PATRIC" id="fig|1245471.3.peg.3637"/>
<dbReference type="PRINTS" id="PR00260">
    <property type="entry name" value="CHEMTRNSDUCR"/>
</dbReference>
<dbReference type="eggNOG" id="COG0840">
    <property type="taxonomic scope" value="Bacteria"/>
</dbReference>
<dbReference type="GO" id="GO:0004888">
    <property type="term" value="F:transmembrane signaling receptor activity"/>
    <property type="evidence" value="ECO:0007669"/>
    <property type="project" value="InterPro"/>
</dbReference>
<organism evidence="12 13">
    <name type="scientific">Metapseudomonas resinovorans NBRC 106553</name>
    <dbReference type="NCBI Taxonomy" id="1245471"/>
    <lineage>
        <taxon>Bacteria</taxon>
        <taxon>Pseudomonadati</taxon>
        <taxon>Pseudomonadota</taxon>
        <taxon>Gammaproteobacteria</taxon>
        <taxon>Pseudomonadales</taxon>
        <taxon>Pseudomonadaceae</taxon>
        <taxon>Metapseudomonas</taxon>
    </lineage>
</organism>
<feature type="transmembrane region" description="Helical" evidence="9">
    <location>
        <begin position="160"/>
        <end position="179"/>
    </location>
</feature>
<comment type="subcellular location">
    <subcellularLocation>
        <location evidence="1">Cell membrane</location>
        <topology evidence="1">Multi-pass membrane protein</topology>
    </subcellularLocation>
</comment>
<dbReference type="Proteomes" id="UP000015503">
    <property type="component" value="Chromosome"/>
</dbReference>
<dbReference type="GO" id="GO:0007165">
    <property type="term" value="P:signal transduction"/>
    <property type="evidence" value="ECO:0007669"/>
    <property type="project" value="UniProtKB-KW"/>
</dbReference>
<keyword evidence="3 9" id="KW-0812">Transmembrane</keyword>
<dbReference type="Pfam" id="PF00015">
    <property type="entry name" value="MCPsignal"/>
    <property type="match status" value="1"/>
</dbReference>
<dbReference type="PROSITE" id="PS50885">
    <property type="entry name" value="HAMP"/>
    <property type="match status" value="1"/>
</dbReference>
<dbReference type="InterPro" id="IPR033480">
    <property type="entry name" value="sCache_2"/>
</dbReference>
<evidence type="ECO:0000256" key="5">
    <source>
        <dbReference type="ARBA" id="ARBA00023136"/>
    </source>
</evidence>
<dbReference type="InterPro" id="IPR004089">
    <property type="entry name" value="MCPsignal_dom"/>
</dbReference>
<dbReference type="Gene3D" id="1.10.287.950">
    <property type="entry name" value="Methyl-accepting chemotaxis protein"/>
    <property type="match status" value="1"/>
</dbReference>
<evidence type="ECO:0000259" key="11">
    <source>
        <dbReference type="PROSITE" id="PS50885"/>
    </source>
</evidence>
<dbReference type="InterPro" id="IPR003660">
    <property type="entry name" value="HAMP_dom"/>
</dbReference>
<evidence type="ECO:0000256" key="9">
    <source>
        <dbReference type="SAM" id="Phobius"/>
    </source>
</evidence>
<evidence type="ECO:0000313" key="12">
    <source>
        <dbReference type="EMBL" id="BAN49334.1"/>
    </source>
</evidence>
<evidence type="ECO:0000313" key="13">
    <source>
        <dbReference type="Proteomes" id="UP000015503"/>
    </source>
</evidence>
<dbReference type="SMART" id="SM00283">
    <property type="entry name" value="MA"/>
    <property type="match status" value="1"/>
</dbReference>
<dbReference type="PANTHER" id="PTHR32089">
    <property type="entry name" value="METHYL-ACCEPTING CHEMOTAXIS PROTEIN MCPB"/>
    <property type="match status" value="1"/>
</dbReference>
<dbReference type="OrthoDB" id="2489132at2"/>
<feature type="transmembrane region" description="Helical" evidence="9">
    <location>
        <begin position="191"/>
        <end position="212"/>
    </location>
</feature>
<evidence type="ECO:0000259" key="10">
    <source>
        <dbReference type="PROSITE" id="PS50111"/>
    </source>
</evidence>
<keyword evidence="5 9" id="KW-0472">Membrane</keyword>
<evidence type="ECO:0000256" key="6">
    <source>
        <dbReference type="ARBA" id="ARBA00023224"/>
    </source>
</evidence>
<protein>
    <submittedName>
        <fullName evidence="12">Putative methyl-accepting chemotaxis transducer</fullName>
    </submittedName>
</protein>
<dbReference type="Gene3D" id="3.30.450.20">
    <property type="entry name" value="PAS domain"/>
    <property type="match status" value="1"/>
</dbReference>
<feature type="transmembrane region" description="Helical" evidence="9">
    <location>
        <begin position="12"/>
        <end position="36"/>
    </location>
</feature>
<name>S6BJF5_METRE</name>
<dbReference type="EMBL" id="AP013068">
    <property type="protein sequence ID" value="BAN49334.1"/>
    <property type="molecule type" value="Genomic_DNA"/>
</dbReference>
<gene>
    <name evidence="12" type="ORF">PCA10_36020</name>
</gene>
<dbReference type="InterPro" id="IPR004090">
    <property type="entry name" value="Chemotax_Me-accpt_rcpt"/>
</dbReference>
<dbReference type="SMART" id="SM00304">
    <property type="entry name" value="HAMP"/>
    <property type="match status" value="1"/>
</dbReference>
<dbReference type="SUPFAM" id="SSF58104">
    <property type="entry name" value="Methyl-accepting chemotaxis protein (MCP) signaling domain"/>
    <property type="match status" value="1"/>
</dbReference>
<sequence>MHSLRNLPISRRLWLILIVAVFMLVTLGVLMLWQIYDDLYQGKEQKTRHVVETAAGLLQFYQGQEAAGTLSREEAQKQAMQAVRALRYDKGDYFWINDLTPRMIMHPTNAKLEGQDLSGYKDPDGKALFNEMARVAKAEGAGFVEYRWPKPGASDPLPKVSYVQLFAPWGWVIGSGIYIDDMQVEFREQAIQASAVGLAIALVMALLVILIARSITRPLDEVVCAMANIASGEGDLTSSLDTHGRDEITALGGHFNAFTGKLRGVIRQSLDAAGALDQAAGRLDGIASQGLRQSEQQSLQMEQVATAINEVTYGVQDVAKNAEHAASEVRHAEEQARQGHDNIDSSLRQIDQLSATIAKAVDVIQTLAQDSAQISGVLEVIRSIAEQTNLLALNAAIEAARAGEQGRGFAVVADEVRLLAQRTQKSTAEIHDMIERLQENSAAAVQVINESSRASRATVEQASQAGESLAQIAQVLRTLTGLNASIASATLQQSHVVEDINQNVTQAAGLAHDSASAAEQTTGASQRLGQLAVQLNQLLGQFRV</sequence>
<dbReference type="PANTHER" id="PTHR32089:SF119">
    <property type="entry name" value="METHYL-ACCEPTING CHEMOTAXIS PROTEIN CTPL"/>
    <property type="match status" value="1"/>
</dbReference>
<dbReference type="HOGENOM" id="CLU_000445_107_21_6"/>
<evidence type="ECO:0000256" key="4">
    <source>
        <dbReference type="ARBA" id="ARBA00022989"/>
    </source>
</evidence>
<evidence type="ECO:0000256" key="1">
    <source>
        <dbReference type="ARBA" id="ARBA00004651"/>
    </source>
</evidence>
<dbReference type="CDD" id="cd11386">
    <property type="entry name" value="MCP_signal"/>
    <property type="match status" value="1"/>
</dbReference>
<dbReference type="KEGG" id="pre:PCA10_36020"/>
<reference evidence="12 13" key="1">
    <citation type="journal article" date="2013" name="Genome Announc.">
        <title>Complete Genome Sequence of the Carbazole Degrader Pseudomonas resinovorans Strain CA10 (NBRC 106553).</title>
        <authorList>
            <person name="Shintani M."/>
            <person name="Hosoyama A."/>
            <person name="Ohji S."/>
            <person name="Tsuchikane K."/>
            <person name="Takarada H."/>
            <person name="Yamazoe A."/>
            <person name="Fujita N."/>
            <person name="Nojiri H."/>
        </authorList>
    </citation>
    <scope>NUCLEOTIDE SEQUENCE [LARGE SCALE GENOMIC DNA]</scope>
    <source>
        <strain evidence="12 13">NBRC 106553</strain>
    </source>
</reference>
<dbReference type="PROSITE" id="PS50111">
    <property type="entry name" value="CHEMOTAXIS_TRANSDUC_2"/>
    <property type="match status" value="1"/>
</dbReference>
<dbReference type="Pfam" id="PF00672">
    <property type="entry name" value="HAMP"/>
    <property type="match status" value="1"/>
</dbReference>
<dbReference type="SMART" id="SM01049">
    <property type="entry name" value="Cache_2"/>
    <property type="match status" value="1"/>
</dbReference>
<dbReference type="AlphaFoldDB" id="S6BJF5"/>
<evidence type="ECO:0000256" key="3">
    <source>
        <dbReference type="ARBA" id="ARBA00022692"/>
    </source>
</evidence>
<keyword evidence="6 8" id="KW-0807">Transducer</keyword>
<dbReference type="GO" id="GO:0006935">
    <property type="term" value="P:chemotaxis"/>
    <property type="evidence" value="ECO:0007669"/>
    <property type="project" value="InterPro"/>
</dbReference>
<comment type="similarity">
    <text evidence="7">Belongs to the methyl-accepting chemotaxis (MCP) protein family.</text>
</comment>
<proteinExistence type="inferred from homology"/>
<accession>S6BJF5</accession>
<evidence type="ECO:0000256" key="2">
    <source>
        <dbReference type="ARBA" id="ARBA00022475"/>
    </source>
</evidence>
<feature type="domain" description="Methyl-accepting transducer" evidence="10">
    <location>
        <begin position="272"/>
        <end position="508"/>
    </location>
</feature>
<dbReference type="RefSeq" id="WP_016493476.1">
    <property type="nucleotide sequence ID" value="NC_021499.1"/>
</dbReference>
<evidence type="ECO:0000256" key="7">
    <source>
        <dbReference type="ARBA" id="ARBA00029447"/>
    </source>
</evidence>
<keyword evidence="2" id="KW-1003">Cell membrane</keyword>
<keyword evidence="13" id="KW-1185">Reference proteome</keyword>
<dbReference type="FunFam" id="1.10.287.950:FF:000001">
    <property type="entry name" value="Methyl-accepting chemotaxis sensory transducer"/>
    <property type="match status" value="1"/>
</dbReference>
<evidence type="ECO:0000256" key="8">
    <source>
        <dbReference type="PROSITE-ProRule" id="PRU00284"/>
    </source>
</evidence>
<dbReference type="Pfam" id="PF17200">
    <property type="entry name" value="sCache_2"/>
    <property type="match status" value="1"/>
</dbReference>
<dbReference type="GO" id="GO:0005886">
    <property type="term" value="C:plasma membrane"/>
    <property type="evidence" value="ECO:0007669"/>
    <property type="project" value="UniProtKB-SubCell"/>
</dbReference>
<keyword evidence="4 9" id="KW-1133">Transmembrane helix</keyword>
<feature type="domain" description="HAMP" evidence="11">
    <location>
        <begin position="213"/>
        <end position="267"/>
    </location>
</feature>
<dbReference type="STRING" id="1245471.PCA10_36020"/>
<dbReference type="CDD" id="cd06225">
    <property type="entry name" value="HAMP"/>
    <property type="match status" value="1"/>
</dbReference>